<reference evidence="1" key="1">
    <citation type="submission" date="2021-02" db="EMBL/GenBank/DDBJ databases">
        <title>First Annotated Genome of the Yellow-green Alga Tribonema minus.</title>
        <authorList>
            <person name="Mahan K.M."/>
        </authorList>
    </citation>
    <scope>NUCLEOTIDE SEQUENCE</scope>
    <source>
        <strain evidence="1">UTEX B ZZ1240</strain>
    </source>
</reference>
<sequence length="192" mass="19239">CPAGAYCPAGSSAATPCDVGYYSSAGASACTRCPAGYYCSATGTSATAMLTGGASWSRVGEAAGACFNGTLCVAADDADYGYTRAPDLLRDPCPVGHYCPAGTPAALPCPAGTLQPLVGMDGAEDCQDTPAGYYSVAVSDWGGLCEPGYYCPINSTGPRETPCPARFYRSDWGAASEADCSLCTSGGYCPGG</sequence>
<dbReference type="AlphaFoldDB" id="A0A835ZA48"/>
<evidence type="ECO:0000313" key="1">
    <source>
        <dbReference type="EMBL" id="KAG5189268.1"/>
    </source>
</evidence>
<dbReference type="OrthoDB" id="201089at2759"/>
<dbReference type="SMART" id="SM01411">
    <property type="entry name" value="Ephrin_rec_like"/>
    <property type="match status" value="3"/>
</dbReference>
<organism evidence="1 2">
    <name type="scientific">Tribonema minus</name>
    <dbReference type="NCBI Taxonomy" id="303371"/>
    <lineage>
        <taxon>Eukaryota</taxon>
        <taxon>Sar</taxon>
        <taxon>Stramenopiles</taxon>
        <taxon>Ochrophyta</taxon>
        <taxon>PX clade</taxon>
        <taxon>Xanthophyceae</taxon>
        <taxon>Tribonematales</taxon>
        <taxon>Tribonemataceae</taxon>
        <taxon>Tribonema</taxon>
    </lineage>
</organism>
<dbReference type="Gene3D" id="2.10.50.10">
    <property type="entry name" value="Tumor Necrosis Factor Receptor, subunit A, domain 2"/>
    <property type="match status" value="2"/>
</dbReference>
<dbReference type="EMBL" id="JAFCMP010000055">
    <property type="protein sequence ID" value="KAG5189268.1"/>
    <property type="molecule type" value="Genomic_DNA"/>
</dbReference>
<proteinExistence type="predicted"/>
<feature type="non-terminal residue" evidence="1">
    <location>
        <position position="192"/>
    </location>
</feature>
<dbReference type="Proteomes" id="UP000664859">
    <property type="component" value="Unassembled WGS sequence"/>
</dbReference>
<gene>
    <name evidence="1" type="ORF">JKP88DRAFT_138412</name>
</gene>
<accession>A0A835ZA48</accession>
<protein>
    <recommendedName>
        <fullName evidence="3">Tyrosine-protein kinase ephrin type A/B receptor-like domain-containing protein</fullName>
    </recommendedName>
</protein>
<evidence type="ECO:0000313" key="2">
    <source>
        <dbReference type="Proteomes" id="UP000664859"/>
    </source>
</evidence>
<dbReference type="SUPFAM" id="SSF57184">
    <property type="entry name" value="Growth factor receptor domain"/>
    <property type="match status" value="1"/>
</dbReference>
<keyword evidence="2" id="KW-1185">Reference proteome</keyword>
<evidence type="ECO:0008006" key="3">
    <source>
        <dbReference type="Google" id="ProtNLM"/>
    </source>
</evidence>
<dbReference type="InterPro" id="IPR009030">
    <property type="entry name" value="Growth_fac_rcpt_cys_sf"/>
</dbReference>
<comment type="caution">
    <text evidence="1">The sequence shown here is derived from an EMBL/GenBank/DDBJ whole genome shotgun (WGS) entry which is preliminary data.</text>
</comment>
<feature type="non-terminal residue" evidence="1">
    <location>
        <position position="1"/>
    </location>
</feature>
<name>A0A835ZA48_9STRA</name>
<dbReference type="PANTHER" id="PTHR46104">
    <property type="entry name" value="GENE 9195-RELATED-RELATED"/>
    <property type="match status" value="1"/>
</dbReference>
<dbReference type="PANTHER" id="PTHR46104:SF1">
    <property type="entry name" value="GENE 9195-RELATED"/>
    <property type="match status" value="1"/>
</dbReference>